<keyword evidence="1" id="KW-0808">Transferase</keyword>
<gene>
    <name evidence="1" type="ORF">OBE_01180</name>
</gene>
<keyword evidence="1" id="KW-0489">Methyltransferase</keyword>
<protein>
    <submittedName>
        <fullName evidence="1">DNA adenine modification methylase</fullName>
    </submittedName>
</protein>
<name>K1UC44_9ZZZZ</name>
<dbReference type="AlphaFoldDB" id="K1UC44"/>
<organism evidence="1">
    <name type="scientific">human gut metagenome</name>
    <dbReference type="NCBI Taxonomy" id="408170"/>
    <lineage>
        <taxon>unclassified sequences</taxon>
        <taxon>metagenomes</taxon>
        <taxon>organismal metagenomes</taxon>
    </lineage>
</organism>
<reference evidence="1" key="1">
    <citation type="journal article" date="2013" name="Environ. Microbiol.">
        <title>Microbiota from the distal guts of lean and obese adolescents exhibit partial functional redundancy besides clear differences in community structure.</title>
        <authorList>
            <person name="Ferrer M."/>
            <person name="Ruiz A."/>
            <person name="Lanza F."/>
            <person name="Haange S.B."/>
            <person name="Oberbach A."/>
            <person name="Till H."/>
            <person name="Bargiela R."/>
            <person name="Campoy C."/>
            <person name="Segura M.T."/>
            <person name="Richter M."/>
            <person name="von Bergen M."/>
            <person name="Seifert J."/>
            <person name="Suarez A."/>
        </authorList>
    </citation>
    <scope>NUCLEOTIDE SEQUENCE</scope>
</reference>
<accession>K1UC44</accession>
<comment type="caution">
    <text evidence="1">The sequence shown here is derived from an EMBL/GenBank/DDBJ whole genome shotgun (WGS) entry which is preliminary data.</text>
</comment>
<proteinExistence type="predicted"/>
<dbReference type="GO" id="GO:0032259">
    <property type="term" value="P:methylation"/>
    <property type="evidence" value="ECO:0007669"/>
    <property type="project" value="UniProtKB-KW"/>
</dbReference>
<dbReference type="EMBL" id="AJWZ01000773">
    <property type="protein sequence ID" value="EKC75800.1"/>
    <property type="molecule type" value="Genomic_DNA"/>
</dbReference>
<evidence type="ECO:0000313" key="1">
    <source>
        <dbReference type="EMBL" id="EKC75800.1"/>
    </source>
</evidence>
<dbReference type="GO" id="GO:0008168">
    <property type="term" value="F:methyltransferase activity"/>
    <property type="evidence" value="ECO:0007669"/>
    <property type="project" value="UniProtKB-KW"/>
</dbReference>
<sequence>MGKYNDLDLSQWREYTDIETDSLWIIDKRDNSGAHSGHYHGNFVPQIPHQLFSRYTKKGDWILVPIYGKWNIINRSTTHGEKFNRNRNST</sequence>